<dbReference type="STRING" id="6336.A0A0V0REH0"/>
<dbReference type="AlphaFoldDB" id="A0A0V0REH0"/>
<accession>A0A0V0REH0</accession>
<dbReference type="PANTHER" id="PTHR35317">
    <property type="entry name" value="OS04G0629600 PROTEIN"/>
    <property type="match status" value="1"/>
</dbReference>
<comment type="caution">
    <text evidence="2">The sequence shown here is derived from an EMBL/GenBank/DDBJ whole genome shotgun (WGS) entry which is preliminary data.</text>
</comment>
<dbReference type="OrthoDB" id="6770341at2759"/>
<reference evidence="2 3" key="1">
    <citation type="submission" date="2015-01" db="EMBL/GenBank/DDBJ databases">
        <title>Evolution of Trichinella species and genotypes.</title>
        <authorList>
            <person name="Korhonen P.K."/>
            <person name="Edoardo P."/>
            <person name="Giuseppe L.R."/>
            <person name="Gasser R.B."/>
        </authorList>
    </citation>
    <scope>NUCLEOTIDE SEQUENCE [LARGE SCALE GENOMIC DNA]</scope>
    <source>
        <strain evidence="2">ISS37</strain>
    </source>
</reference>
<dbReference type="PANTHER" id="PTHR35317:SF40">
    <property type="entry name" value="CCHC-TYPE DOMAIN-CONTAINING PROTEIN"/>
    <property type="match status" value="1"/>
</dbReference>
<organism evidence="2 3">
    <name type="scientific">Trichinella nelsoni</name>
    <dbReference type="NCBI Taxonomy" id="6336"/>
    <lineage>
        <taxon>Eukaryota</taxon>
        <taxon>Metazoa</taxon>
        <taxon>Ecdysozoa</taxon>
        <taxon>Nematoda</taxon>
        <taxon>Enoplea</taxon>
        <taxon>Dorylaimia</taxon>
        <taxon>Trichinellida</taxon>
        <taxon>Trichinellidae</taxon>
        <taxon>Trichinella</taxon>
    </lineage>
</organism>
<evidence type="ECO:0000259" key="1">
    <source>
        <dbReference type="Pfam" id="PF22936"/>
    </source>
</evidence>
<protein>
    <submittedName>
        <fullName evidence="2">Retrovirus-related Pol polyprotein from transposon TNT 1-94</fullName>
    </submittedName>
</protein>
<sequence length="263" mass="30032">MSGMATDGDLGKPLNSSNYQLWKLKMKVLLMRDGLWDLVNQPKPCPIPEDWSRKECKAIAAICLTVEDDQLIHLAQLETAREMWQTLQRLHERASIGSKLYLMRKLYGMRFTHGTMQSHINGILEIVTQLRGLGKNIEDEDLVAIMLCSLPDSYSALVTALEGRDEADLTVEYHQREKDEKARYGVHRNELPPINQKTNAIQYRTFATKEKAYKGKIRDWYVDSGATSHMTCNRNFFESLERRKATVYLADNTAIQAEGIGHG</sequence>
<proteinExistence type="predicted"/>
<name>A0A0V0REH0_9BILA</name>
<gene>
    <name evidence="2" type="ORF">T07_4510</name>
</gene>
<dbReference type="Pfam" id="PF22936">
    <property type="entry name" value="Pol_BBD"/>
    <property type="match status" value="1"/>
</dbReference>
<feature type="domain" description="Retrovirus-related Pol polyprotein from transposon TNT 1-94-like beta-barrel" evidence="1">
    <location>
        <begin position="220"/>
        <end position="261"/>
    </location>
</feature>
<evidence type="ECO:0000313" key="2">
    <source>
        <dbReference type="EMBL" id="KRX12897.1"/>
    </source>
</evidence>
<dbReference type="InterPro" id="IPR054722">
    <property type="entry name" value="PolX-like_BBD"/>
</dbReference>
<dbReference type="EMBL" id="JYDL01000249">
    <property type="protein sequence ID" value="KRX12897.1"/>
    <property type="molecule type" value="Genomic_DNA"/>
</dbReference>
<dbReference type="Proteomes" id="UP000054630">
    <property type="component" value="Unassembled WGS sequence"/>
</dbReference>
<evidence type="ECO:0000313" key="3">
    <source>
        <dbReference type="Proteomes" id="UP000054630"/>
    </source>
</evidence>
<dbReference type="Pfam" id="PF14223">
    <property type="entry name" value="Retrotran_gag_2"/>
    <property type="match status" value="1"/>
</dbReference>
<keyword evidence="3" id="KW-1185">Reference proteome</keyword>